<gene>
    <name evidence="1" type="ORF">FOC1_g10005084</name>
</gene>
<reference evidence="2" key="1">
    <citation type="submission" date="2012-09" db="EMBL/GenBank/DDBJ databases">
        <title>Genome sequencing and comparative transcriptomics of race 1 and race 4 of banana pathogen: Fusarium oxysporum f. sp. cubense.</title>
        <authorList>
            <person name="Fang X."/>
            <person name="Huang J."/>
        </authorList>
    </citation>
    <scope>NUCLEOTIDE SEQUENCE [LARGE SCALE GENOMIC DNA]</scope>
    <source>
        <strain evidence="2">race 1</strain>
    </source>
</reference>
<dbReference type="AlphaFoldDB" id="N4U4G8"/>
<proteinExistence type="predicted"/>
<dbReference type="HOGENOM" id="CLU_3175481_0_0_1"/>
<protein>
    <submittedName>
        <fullName evidence="1">Uncharacterized protein</fullName>
    </submittedName>
</protein>
<reference evidence="2" key="2">
    <citation type="journal article" date="2014" name="PLoS ONE">
        <title>Genome and Transcriptome Analysis of the Fungal Pathogen Fusarium oxysporum f. sp. cubense Causing Banana Vascular Wilt Disease.</title>
        <authorList>
            <person name="Guo L."/>
            <person name="Han L."/>
            <person name="Yang L."/>
            <person name="Zeng H."/>
            <person name="Fan D."/>
            <person name="Zhu Y."/>
            <person name="Feng Y."/>
            <person name="Wang G."/>
            <person name="Peng C."/>
            <person name="Jiang X."/>
            <person name="Zhou D."/>
            <person name="Ni P."/>
            <person name="Liang C."/>
            <person name="Liu L."/>
            <person name="Wang J."/>
            <person name="Mao C."/>
            <person name="Fang X."/>
            <person name="Peng M."/>
            <person name="Huang J."/>
        </authorList>
    </citation>
    <scope>NUCLEOTIDE SEQUENCE [LARGE SCALE GENOMIC DNA]</scope>
    <source>
        <strain evidence="2">race 1</strain>
    </source>
</reference>
<dbReference type="Proteomes" id="UP000016928">
    <property type="component" value="Unassembled WGS sequence"/>
</dbReference>
<sequence length="50" mass="5524">MAKIYILKMHGLIDQGYRRESLLLVWRIPMGCDGGNTGSWMAVSDVVSPG</sequence>
<dbReference type="VEuPathDB" id="FungiDB:FOC1_g10005084"/>
<evidence type="ECO:0000313" key="2">
    <source>
        <dbReference type="Proteomes" id="UP000016928"/>
    </source>
</evidence>
<dbReference type="EMBL" id="KB730180">
    <property type="protein sequence ID" value="ENH70783.1"/>
    <property type="molecule type" value="Genomic_DNA"/>
</dbReference>
<accession>N4U4G8</accession>
<organism evidence="1 2">
    <name type="scientific">Fusarium oxysporum f. sp. cubense (strain race 1)</name>
    <name type="common">Panama disease fungus</name>
    <dbReference type="NCBI Taxonomy" id="1229664"/>
    <lineage>
        <taxon>Eukaryota</taxon>
        <taxon>Fungi</taxon>
        <taxon>Dikarya</taxon>
        <taxon>Ascomycota</taxon>
        <taxon>Pezizomycotina</taxon>
        <taxon>Sordariomycetes</taxon>
        <taxon>Hypocreomycetidae</taxon>
        <taxon>Hypocreales</taxon>
        <taxon>Nectriaceae</taxon>
        <taxon>Fusarium</taxon>
        <taxon>Fusarium oxysporum species complex</taxon>
    </lineage>
</organism>
<evidence type="ECO:0000313" key="1">
    <source>
        <dbReference type="EMBL" id="ENH70783.1"/>
    </source>
</evidence>
<name>N4U4G8_FUSC1</name>